<dbReference type="InterPro" id="IPR013785">
    <property type="entry name" value="Aldolase_TIM"/>
</dbReference>
<dbReference type="STRING" id="1764295.A0A5B8MXX0"/>
<evidence type="ECO:0000256" key="4">
    <source>
        <dbReference type="ARBA" id="ARBA00022822"/>
    </source>
</evidence>
<name>A0A5B8MXX0_9CHLO</name>
<dbReference type="EMBL" id="CP031050">
    <property type="protein sequence ID" value="QDZ25407.1"/>
    <property type="molecule type" value="Genomic_DNA"/>
</dbReference>
<dbReference type="PROSITE" id="PS00167">
    <property type="entry name" value="TRP_SYNTHASE_ALPHA"/>
    <property type="match status" value="1"/>
</dbReference>
<dbReference type="NCBIfam" id="TIGR00262">
    <property type="entry name" value="trpA"/>
    <property type="match status" value="1"/>
</dbReference>
<protein>
    <submittedName>
        <fullName evidence="10">Alpha chain of tryptophan synthase</fullName>
    </submittedName>
</protein>
<organism evidence="10 11">
    <name type="scientific">Chloropicon primus</name>
    <dbReference type="NCBI Taxonomy" id="1764295"/>
    <lineage>
        <taxon>Eukaryota</taxon>
        <taxon>Viridiplantae</taxon>
        <taxon>Chlorophyta</taxon>
        <taxon>Chloropicophyceae</taxon>
        <taxon>Chloropicales</taxon>
        <taxon>Chloropicaceae</taxon>
        <taxon>Chloropicon</taxon>
    </lineage>
</organism>
<accession>A0A5B8MXX0</accession>
<evidence type="ECO:0000256" key="8">
    <source>
        <dbReference type="ARBA" id="ARBA00060788"/>
    </source>
</evidence>
<dbReference type="Gene3D" id="3.20.20.70">
    <property type="entry name" value="Aldolase class I"/>
    <property type="match status" value="1"/>
</dbReference>
<reference evidence="10 11" key="1">
    <citation type="submission" date="2018-07" db="EMBL/GenBank/DDBJ databases">
        <title>The complete nuclear genome of the prasinophyte Chloropicon primus (CCMP1205).</title>
        <authorList>
            <person name="Pombert J.-F."/>
            <person name="Otis C."/>
            <person name="Turmel M."/>
            <person name="Lemieux C."/>
        </authorList>
    </citation>
    <scope>NUCLEOTIDE SEQUENCE [LARGE SCALE GENOMIC DNA]</scope>
    <source>
        <strain evidence="10 11">CCMP1205</strain>
    </source>
</reference>
<gene>
    <name evidence="10" type="ORF">A3770_17p79250</name>
</gene>
<dbReference type="Pfam" id="PF00290">
    <property type="entry name" value="Trp_syntA"/>
    <property type="match status" value="1"/>
</dbReference>
<dbReference type="CDD" id="cd04724">
    <property type="entry name" value="Tryptophan_synthase_alpha"/>
    <property type="match status" value="1"/>
</dbReference>
<evidence type="ECO:0000313" key="11">
    <source>
        <dbReference type="Proteomes" id="UP000316726"/>
    </source>
</evidence>
<dbReference type="UniPathway" id="UPA00035">
    <property type="reaction ID" value="UER00044"/>
</dbReference>
<dbReference type="PANTHER" id="PTHR43406">
    <property type="entry name" value="TRYPTOPHAN SYNTHASE, ALPHA CHAIN"/>
    <property type="match status" value="1"/>
</dbReference>
<dbReference type="GO" id="GO:0005829">
    <property type="term" value="C:cytosol"/>
    <property type="evidence" value="ECO:0007669"/>
    <property type="project" value="TreeGrafter"/>
</dbReference>
<evidence type="ECO:0000256" key="7">
    <source>
        <dbReference type="ARBA" id="ARBA00049047"/>
    </source>
</evidence>
<evidence type="ECO:0000256" key="1">
    <source>
        <dbReference type="ARBA" id="ARBA00004733"/>
    </source>
</evidence>
<evidence type="ECO:0000313" key="10">
    <source>
        <dbReference type="EMBL" id="QDZ25407.1"/>
    </source>
</evidence>
<dbReference type="OrthoDB" id="10050244at2759"/>
<dbReference type="FunFam" id="3.20.20.70:FF:000107">
    <property type="entry name" value="Tryptophan synthase alpha chain, chloroplastic"/>
    <property type="match status" value="1"/>
</dbReference>
<comment type="similarity">
    <text evidence="8 9">Belongs to the TrpA family.</text>
</comment>
<dbReference type="InterPro" id="IPR002028">
    <property type="entry name" value="Trp_synthase_suA"/>
</dbReference>
<dbReference type="PANTHER" id="PTHR43406:SF1">
    <property type="entry name" value="TRYPTOPHAN SYNTHASE ALPHA CHAIN, CHLOROPLASTIC"/>
    <property type="match status" value="1"/>
</dbReference>
<comment type="catalytic activity">
    <reaction evidence="7">
        <text>(1S,2R)-1-C-(indol-3-yl)glycerol 3-phosphate + L-serine = D-glyceraldehyde 3-phosphate + L-tryptophan + H2O</text>
        <dbReference type="Rhea" id="RHEA:10532"/>
        <dbReference type="ChEBI" id="CHEBI:15377"/>
        <dbReference type="ChEBI" id="CHEBI:33384"/>
        <dbReference type="ChEBI" id="CHEBI:57912"/>
        <dbReference type="ChEBI" id="CHEBI:58866"/>
        <dbReference type="ChEBI" id="CHEBI:59776"/>
        <dbReference type="EC" id="4.2.1.20"/>
    </reaction>
</comment>
<dbReference type="AlphaFoldDB" id="A0A5B8MXX0"/>
<evidence type="ECO:0000256" key="3">
    <source>
        <dbReference type="ARBA" id="ARBA00022605"/>
    </source>
</evidence>
<evidence type="ECO:0000256" key="2">
    <source>
        <dbReference type="ARBA" id="ARBA00011270"/>
    </source>
</evidence>
<dbReference type="SUPFAM" id="SSF51366">
    <property type="entry name" value="Ribulose-phoshate binding barrel"/>
    <property type="match status" value="1"/>
</dbReference>
<dbReference type="InterPro" id="IPR011060">
    <property type="entry name" value="RibuloseP-bd_barrel"/>
</dbReference>
<keyword evidence="11" id="KW-1185">Reference proteome</keyword>
<evidence type="ECO:0000256" key="5">
    <source>
        <dbReference type="ARBA" id="ARBA00023141"/>
    </source>
</evidence>
<comment type="subunit">
    <text evidence="2">Tetramer of two alpha and two beta chains.</text>
</comment>
<sequence>MNKLREENKCALIPFIVAGDPGLETTPQALQMLSDGGADVIELGVPYSDPLADGPTIQAAATRALEKEVALDDVLKMLKEVSPTLKSPVVLFTYFNPILKKGIDQFCKEAKDAGASGLLVPDLPLEETQPIREGCEAHGIELVMLVTPTTPKARMSTIAEASQGFVYLVSVAGVTGARSDVAVNVQGLLNDLQDSTDKSVAVGFGVSDAEQAKLIKSWGAEGVIVGSALVKKLGESGSAKEGLESMGKLLKELREAL</sequence>
<keyword evidence="4" id="KW-0822">Tryptophan biosynthesis</keyword>
<proteinExistence type="inferred from homology"/>
<evidence type="ECO:0000256" key="9">
    <source>
        <dbReference type="RuleBase" id="RU003662"/>
    </source>
</evidence>
<evidence type="ECO:0000256" key="6">
    <source>
        <dbReference type="ARBA" id="ARBA00023239"/>
    </source>
</evidence>
<dbReference type="InterPro" id="IPR018204">
    <property type="entry name" value="Trp_synthase_alpha_AS"/>
</dbReference>
<dbReference type="Proteomes" id="UP000316726">
    <property type="component" value="Chromosome 17"/>
</dbReference>
<keyword evidence="3" id="KW-0028">Amino-acid biosynthesis</keyword>
<dbReference type="GO" id="GO:0004834">
    <property type="term" value="F:tryptophan synthase activity"/>
    <property type="evidence" value="ECO:0007669"/>
    <property type="project" value="UniProtKB-EC"/>
</dbReference>
<keyword evidence="5" id="KW-0057">Aromatic amino acid biosynthesis</keyword>
<dbReference type="HAMAP" id="MF_00131">
    <property type="entry name" value="Trp_synth_alpha"/>
    <property type="match status" value="1"/>
</dbReference>
<keyword evidence="6" id="KW-0456">Lyase</keyword>
<comment type="pathway">
    <text evidence="1">Amino-acid biosynthesis; L-tryptophan biosynthesis; L-tryptophan from chorismate: step 5/5.</text>
</comment>